<dbReference type="Gene3D" id="3.30.200.20">
    <property type="entry name" value="Phosphorylase Kinase, domain 1"/>
    <property type="match status" value="1"/>
</dbReference>
<dbReference type="STRING" id="983967.A0A1E4T8E1"/>
<proteinExistence type="inferred from homology"/>
<feature type="domain" description="Choline kinase N-terminal" evidence="3">
    <location>
        <begin position="65"/>
        <end position="98"/>
    </location>
</feature>
<dbReference type="InterPro" id="IPR007521">
    <property type="entry name" value="Choline_kin_N"/>
</dbReference>
<protein>
    <recommendedName>
        <fullName evidence="3">Choline kinase N-terminal domain-containing protein</fullName>
    </recommendedName>
</protein>
<comment type="similarity">
    <text evidence="1">Belongs to the choline/ethanolamine kinase family.</text>
</comment>
<evidence type="ECO:0000256" key="1">
    <source>
        <dbReference type="ARBA" id="ARBA00038211"/>
    </source>
</evidence>
<evidence type="ECO:0000256" key="2">
    <source>
        <dbReference type="SAM" id="MobiDB-lite"/>
    </source>
</evidence>
<name>A0A1E4T8E1_9ASCO</name>
<dbReference type="GO" id="GO:0004103">
    <property type="term" value="F:choline kinase activity"/>
    <property type="evidence" value="ECO:0007669"/>
    <property type="project" value="TreeGrafter"/>
</dbReference>
<dbReference type="Pfam" id="PF04428">
    <property type="entry name" value="Choline_kin_N"/>
    <property type="match status" value="1"/>
</dbReference>
<dbReference type="AlphaFoldDB" id="A0A1E4T8E1"/>
<dbReference type="PANTHER" id="PTHR22603">
    <property type="entry name" value="CHOLINE/ETHANOALAMINE KINASE"/>
    <property type="match status" value="1"/>
</dbReference>
<reference evidence="5" key="1">
    <citation type="submission" date="2016-04" db="EMBL/GenBank/DDBJ databases">
        <title>Comparative genomics of biotechnologically important yeasts.</title>
        <authorList>
            <consortium name="DOE Joint Genome Institute"/>
            <person name="Riley R."/>
            <person name="Haridas S."/>
            <person name="Wolfe K.H."/>
            <person name="Lopes M.R."/>
            <person name="Hittinger C.T."/>
            <person name="Goker M."/>
            <person name="Salamov A."/>
            <person name="Wisecaver J."/>
            <person name="Long T.M."/>
            <person name="Aerts A.L."/>
            <person name="Barry K."/>
            <person name="Choi C."/>
            <person name="Clum A."/>
            <person name="Coughlan A.Y."/>
            <person name="Deshpande S."/>
            <person name="Douglass A.P."/>
            <person name="Hanson S.J."/>
            <person name="Klenk H.-P."/>
            <person name="Labutti K."/>
            <person name="Lapidus A."/>
            <person name="Lindquist E."/>
            <person name="Lipzen A."/>
            <person name="Meier-Kolthoff J.P."/>
            <person name="Ohm R.A."/>
            <person name="Otillar R.P."/>
            <person name="Pangilinan J."/>
            <person name="Peng Y."/>
            <person name="Rokas A."/>
            <person name="Rosa C.A."/>
            <person name="Scheuner C."/>
            <person name="Sibirny A.A."/>
            <person name="Slot J.C."/>
            <person name="Stielow J.B."/>
            <person name="Sun H."/>
            <person name="Kurtzman C.P."/>
            <person name="Blackwell M."/>
            <person name="Grigoriev I.V."/>
            <person name="Jeffries T.W."/>
        </authorList>
    </citation>
    <scope>NUCLEOTIDE SEQUENCE [LARGE SCALE GENOMIC DNA]</scope>
    <source>
        <strain evidence="5">NRRL YB-2248</strain>
    </source>
</reference>
<sequence>MERPKYIRKYSSSSNVNARRRSTSRKHRRRRSSSSHSVHAPLGVDLNNYDSAGTEDVFELELNEIKASLDNTLPLDYFKQDIISVLQNLRIPKWRKIQISESSLQQLELKRISGALTNSVYKVTYKNYYPLLLRLYGANVENIIDRESELITLLKLSQKNIGPKLLGCFTNGRFEEFLNNSITLNKNQIREPKVSRMIARRMKELHNGIPLAQTEKLQGSKAWLLIEKWVKLVDEIVEGSTLEEQKKVFLTDWESFKKLIFSYQEWLYHEYGGKINVDEKLKFCHNDTQYGNLLFYNKADQRPINDEDEDEDSALGSSSSEMNLVNKTAALSLNSSTTSLPLVQDLNYKDDKKLVVIDFEYAGPNLPAYDITNHFSEWMSNYHHPTMTHLINYKLYPTKEERLNLLNTYVNYVPGSHTPRMLPRVGSSTTVITELSLTNARTASVVTLMDSDLPEKVVRLYNECIYWRACNSIFWGLWGVITRGSIKTGVAPSEMKDIIEVGPNGETYRVISTNDDEVDMEDDDDEINEDVDDDSFDYLGYSEQKNMLVIGDLIQLGLLIKENVDEEILKKAIYLDTELLKL</sequence>
<accession>A0A1E4T8E1</accession>
<organism evidence="4 5">
    <name type="scientific">[Candida] arabinofermentans NRRL YB-2248</name>
    <dbReference type="NCBI Taxonomy" id="983967"/>
    <lineage>
        <taxon>Eukaryota</taxon>
        <taxon>Fungi</taxon>
        <taxon>Dikarya</taxon>
        <taxon>Ascomycota</taxon>
        <taxon>Saccharomycotina</taxon>
        <taxon>Pichiomycetes</taxon>
        <taxon>Pichiales</taxon>
        <taxon>Pichiaceae</taxon>
        <taxon>Ogataea</taxon>
        <taxon>Ogataea/Candida clade</taxon>
    </lineage>
</organism>
<dbReference type="GO" id="GO:0006646">
    <property type="term" value="P:phosphatidylethanolamine biosynthetic process"/>
    <property type="evidence" value="ECO:0007669"/>
    <property type="project" value="TreeGrafter"/>
</dbReference>
<dbReference type="SUPFAM" id="SSF56112">
    <property type="entry name" value="Protein kinase-like (PK-like)"/>
    <property type="match status" value="1"/>
</dbReference>
<evidence type="ECO:0000259" key="3">
    <source>
        <dbReference type="Pfam" id="PF04428"/>
    </source>
</evidence>
<evidence type="ECO:0000313" key="4">
    <source>
        <dbReference type="EMBL" id="ODV88014.1"/>
    </source>
</evidence>
<gene>
    <name evidence="4" type="ORF">CANARDRAFT_26179</name>
</gene>
<dbReference type="PANTHER" id="PTHR22603:SF93">
    <property type="entry name" value="RE24176P"/>
    <property type="match status" value="1"/>
</dbReference>
<dbReference type="GO" id="GO:0004305">
    <property type="term" value="F:ethanolamine kinase activity"/>
    <property type="evidence" value="ECO:0007669"/>
    <property type="project" value="TreeGrafter"/>
</dbReference>
<dbReference type="EMBL" id="KV453847">
    <property type="protein sequence ID" value="ODV88014.1"/>
    <property type="molecule type" value="Genomic_DNA"/>
</dbReference>
<dbReference type="OrthoDB" id="10267235at2759"/>
<dbReference type="CDD" id="cd05157">
    <property type="entry name" value="ETNK_euk"/>
    <property type="match status" value="1"/>
</dbReference>
<dbReference type="GO" id="GO:0005737">
    <property type="term" value="C:cytoplasm"/>
    <property type="evidence" value="ECO:0007669"/>
    <property type="project" value="TreeGrafter"/>
</dbReference>
<dbReference type="Gene3D" id="3.90.1200.10">
    <property type="match status" value="1"/>
</dbReference>
<dbReference type="Pfam" id="PF01633">
    <property type="entry name" value="Choline_kinase"/>
    <property type="match status" value="1"/>
</dbReference>
<keyword evidence="5" id="KW-1185">Reference proteome</keyword>
<dbReference type="InterPro" id="IPR011009">
    <property type="entry name" value="Kinase-like_dom_sf"/>
</dbReference>
<feature type="region of interest" description="Disordered" evidence="2">
    <location>
        <begin position="1"/>
        <end position="41"/>
    </location>
</feature>
<evidence type="ECO:0000313" key="5">
    <source>
        <dbReference type="Proteomes" id="UP000094801"/>
    </source>
</evidence>
<dbReference type="Proteomes" id="UP000094801">
    <property type="component" value="Unassembled WGS sequence"/>
</dbReference>
<feature type="compositionally biased region" description="Basic residues" evidence="2">
    <location>
        <begin position="18"/>
        <end position="33"/>
    </location>
</feature>